<dbReference type="STRING" id="756499.Desde_0352"/>
<proteinExistence type="predicted"/>
<reference evidence="3" key="1">
    <citation type="submission" date="2012-06" db="EMBL/GenBank/DDBJ databases">
        <title>Complete sequence of Desulfitobacterium dehalogenans ATCC 51507.</title>
        <authorList>
            <person name="Lucas S."/>
            <person name="Han J."/>
            <person name="Lapidus A."/>
            <person name="Cheng J.-F."/>
            <person name="Goodwin L."/>
            <person name="Pitluck S."/>
            <person name="Peters L."/>
            <person name="Ovchinnikova G."/>
            <person name="Teshima H."/>
            <person name="Detter J.C."/>
            <person name="Han C."/>
            <person name="Tapia R."/>
            <person name="Land M."/>
            <person name="Hauser L."/>
            <person name="Kyrpides N."/>
            <person name="Ivanova N."/>
            <person name="Pagani I."/>
            <person name="Kruse T."/>
            <person name="de Vos W.M."/>
            <person name="Smidt H."/>
            <person name="Woyke T."/>
        </authorList>
    </citation>
    <scope>NUCLEOTIDE SEQUENCE [LARGE SCALE GENOMIC DNA]</scope>
    <source>
        <strain evidence="3">ATCC 51507 / DSM 9161 / JW/IU-DC1</strain>
    </source>
</reference>
<keyword evidence="1" id="KW-0472">Membrane</keyword>
<sequence length="33" mass="3819" precursor="true">METKVPTRLLLVIFYIFLFSLSLKLWASGKFVG</sequence>
<evidence type="ECO:0000256" key="1">
    <source>
        <dbReference type="SAM" id="Phobius"/>
    </source>
</evidence>
<name>I4A4D6_DESDJ</name>
<dbReference type="HOGENOM" id="CLU_3381530_0_0_9"/>
<dbReference type="Proteomes" id="UP000006053">
    <property type="component" value="Chromosome"/>
</dbReference>
<feature type="transmembrane region" description="Helical" evidence="1">
    <location>
        <begin position="9"/>
        <end position="27"/>
    </location>
</feature>
<keyword evidence="3" id="KW-1185">Reference proteome</keyword>
<reference evidence="2 3" key="2">
    <citation type="journal article" date="2015" name="J. Bacteriol.">
        <title>Genomic, proteomic, and biochemical analysis of the organohalide respiratory pathway in Desulfitobacterium dehalogenans.</title>
        <authorList>
            <person name="Kruse T."/>
            <person name="van de Pas B.A."/>
            <person name="Atteia A."/>
            <person name="Krab K."/>
            <person name="Hagen W.R."/>
            <person name="Goodwin L."/>
            <person name="Chain P."/>
            <person name="Boeren S."/>
            <person name="Maphosa F."/>
            <person name="Schraa G."/>
            <person name="de Vos W.M."/>
            <person name="van der Oost J."/>
            <person name="Smidt H."/>
            <person name="Stams A.J."/>
        </authorList>
    </citation>
    <scope>NUCLEOTIDE SEQUENCE [LARGE SCALE GENOMIC DNA]</scope>
    <source>
        <strain evidence="3">ATCC 51507 / DSM 9161 / JW/IU-DC1</strain>
    </source>
</reference>
<dbReference type="AlphaFoldDB" id="I4A4D6"/>
<dbReference type="KEGG" id="ddh:Desde_0352"/>
<keyword evidence="1" id="KW-0812">Transmembrane</keyword>
<keyword evidence="1" id="KW-1133">Transmembrane helix</keyword>
<evidence type="ECO:0000313" key="3">
    <source>
        <dbReference type="Proteomes" id="UP000006053"/>
    </source>
</evidence>
<accession>I4A4D6</accession>
<protein>
    <submittedName>
        <fullName evidence="2">Uncharacterized protein</fullName>
    </submittedName>
</protein>
<dbReference type="EMBL" id="CP003348">
    <property type="protein sequence ID" value="AFL98820.1"/>
    <property type="molecule type" value="Genomic_DNA"/>
</dbReference>
<gene>
    <name evidence="2" type="ordered locus">Desde_0352</name>
</gene>
<evidence type="ECO:0000313" key="2">
    <source>
        <dbReference type="EMBL" id="AFL98820.1"/>
    </source>
</evidence>
<organism evidence="2 3">
    <name type="scientific">Desulfitobacterium dehalogenans (strain ATCC 51507 / DSM 9161 / JW/IU-DC1)</name>
    <dbReference type="NCBI Taxonomy" id="756499"/>
    <lineage>
        <taxon>Bacteria</taxon>
        <taxon>Bacillati</taxon>
        <taxon>Bacillota</taxon>
        <taxon>Clostridia</taxon>
        <taxon>Eubacteriales</taxon>
        <taxon>Desulfitobacteriaceae</taxon>
        <taxon>Desulfitobacterium</taxon>
    </lineage>
</organism>